<sequence length="181" mass="21047">MKNAFFSKEAIKYLQSMYPHVTEAMFNGLLSMFELKPINKSVNNTQIIESRHALLIPTEISNALGIDNEITFSDKLDILYYVPEKNIDAVDALKYAYEHMNERNGNPLLTIELVNEESVPKVFYEGEKITKKIRVSFDWETETDEFGGTRYNIEHYVTGHGFPTRRGYRLERGKYEFEGDN</sequence>
<accession>A0ABY4GNA7</accession>
<keyword evidence="2" id="KW-1185">Reference proteome</keyword>
<name>A0ABY4GNA7_9BACI</name>
<proteinExistence type="predicted"/>
<protein>
    <recommendedName>
        <fullName evidence="3">Phage portal protein</fullName>
    </recommendedName>
</protein>
<gene>
    <name evidence="1" type="ORF">MUN87_01890</name>
</gene>
<dbReference type="Proteomes" id="UP000831537">
    <property type="component" value="Chromosome"/>
</dbReference>
<dbReference type="EMBL" id="CP095071">
    <property type="protein sequence ID" value="UOQ85683.1"/>
    <property type="molecule type" value="Genomic_DNA"/>
</dbReference>
<organism evidence="1 2">
    <name type="scientific">Gracilibacillus salinarum</name>
    <dbReference type="NCBI Taxonomy" id="2932255"/>
    <lineage>
        <taxon>Bacteria</taxon>
        <taxon>Bacillati</taxon>
        <taxon>Bacillota</taxon>
        <taxon>Bacilli</taxon>
        <taxon>Bacillales</taxon>
        <taxon>Bacillaceae</taxon>
        <taxon>Gracilibacillus</taxon>
    </lineage>
</organism>
<evidence type="ECO:0000313" key="2">
    <source>
        <dbReference type="Proteomes" id="UP000831537"/>
    </source>
</evidence>
<dbReference type="RefSeq" id="WP_244745818.1">
    <property type="nucleotide sequence ID" value="NZ_CP095071.1"/>
</dbReference>
<evidence type="ECO:0000313" key="1">
    <source>
        <dbReference type="EMBL" id="UOQ85683.1"/>
    </source>
</evidence>
<reference evidence="1 2" key="1">
    <citation type="submission" date="2022-04" db="EMBL/GenBank/DDBJ databases">
        <title>Gracilibacillus sp. isolated from saltern.</title>
        <authorList>
            <person name="Won M."/>
            <person name="Lee C.-M."/>
            <person name="Woen H.-Y."/>
            <person name="Kwon S.-W."/>
        </authorList>
    </citation>
    <scope>NUCLEOTIDE SEQUENCE [LARGE SCALE GENOMIC DNA]</scope>
    <source>
        <strain evidence="1 2">SSPM10-3</strain>
    </source>
</reference>
<evidence type="ECO:0008006" key="3">
    <source>
        <dbReference type="Google" id="ProtNLM"/>
    </source>
</evidence>